<evidence type="ECO:0000313" key="25">
    <source>
        <dbReference type="EMBL" id="CAH0110749.1"/>
    </source>
</evidence>
<dbReference type="GO" id="GO:0005737">
    <property type="term" value="C:cytoplasm"/>
    <property type="evidence" value="ECO:0007669"/>
    <property type="project" value="TreeGrafter"/>
</dbReference>
<dbReference type="OrthoDB" id="510539at2759"/>
<dbReference type="InterPro" id="IPR001930">
    <property type="entry name" value="Peptidase_M1"/>
</dbReference>
<keyword evidence="7 18" id="KW-0479">Metal-binding</keyword>
<organism evidence="25 26">
    <name type="scientific">Daphnia galeata</name>
    <dbReference type="NCBI Taxonomy" id="27404"/>
    <lineage>
        <taxon>Eukaryota</taxon>
        <taxon>Metazoa</taxon>
        <taxon>Ecdysozoa</taxon>
        <taxon>Arthropoda</taxon>
        <taxon>Crustacea</taxon>
        <taxon>Branchiopoda</taxon>
        <taxon>Diplostraca</taxon>
        <taxon>Cladocera</taxon>
        <taxon>Anomopoda</taxon>
        <taxon>Daphniidae</taxon>
        <taxon>Daphnia</taxon>
    </lineage>
</organism>
<dbReference type="InterPro" id="IPR042097">
    <property type="entry name" value="Aminopeptidase_N-like_N_sf"/>
</dbReference>
<dbReference type="InterPro" id="IPR024571">
    <property type="entry name" value="ERAP1-like_C_dom"/>
</dbReference>
<evidence type="ECO:0000256" key="18">
    <source>
        <dbReference type="PIRSR" id="PIRSR634016-3"/>
    </source>
</evidence>
<comment type="similarity">
    <text evidence="3 20">Belongs to the peptidase M1 family.</text>
</comment>
<evidence type="ECO:0000256" key="20">
    <source>
        <dbReference type="RuleBase" id="RU364040"/>
    </source>
</evidence>
<dbReference type="Pfam" id="PF11838">
    <property type="entry name" value="ERAP1_C"/>
    <property type="match status" value="1"/>
</dbReference>
<dbReference type="Pfam" id="PF01433">
    <property type="entry name" value="Peptidase_M1"/>
    <property type="match status" value="1"/>
</dbReference>
<feature type="binding site" evidence="17">
    <location>
        <begin position="334"/>
        <end position="338"/>
    </location>
    <ligand>
        <name>substrate</name>
    </ligand>
</feature>
<dbReference type="Gene3D" id="2.60.40.1910">
    <property type="match status" value="1"/>
</dbReference>
<dbReference type="SUPFAM" id="SSF55486">
    <property type="entry name" value="Metalloproteases ('zincins'), catalytic domain"/>
    <property type="match status" value="1"/>
</dbReference>
<dbReference type="GO" id="GO:0005615">
    <property type="term" value="C:extracellular space"/>
    <property type="evidence" value="ECO:0007669"/>
    <property type="project" value="TreeGrafter"/>
</dbReference>
<evidence type="ECO:0000256" key="14">
    <source>
        <dbReference type="ARBA" id="ARBA00023157"/>
    </source>
</evidence>
<keyword evidence="11" id="KW-1133">Transmembrane helix</keyword>
<feature type="binding site" evidence="18">
    <location>
        <position position="393"/>
    </location>
    <ligand>
        <name>Zn(2+)</name>
        <dbReference type="ChEBI" id="CHEBI:29105"/>
        <note>catalytic</note>
    </ligand>
</feature>
<feature type="domain" description="Aminopeptidase N-like N-terminal" evidence="24">
    <location>
        <begin position="36"/>
        <end position="252"/>
    </location>
</feature>
<keyword evidence="12 20" id="KW-0482">Metalloprotease</keyword>
<evidence type="ECO:0000313" key="26">
    <source>
        <dbReference type="Proteomes" id="UP000789390"/>
    </source>
</evidence>
<evidence type="ECO:0000256" key="5">
    <source>
        <dbReference type="ARBA" id="ARBA00022670"/>
    </source>
</evidence>
<keyword evidence="5 20" id="KW-0645">Protease</keyword>
<dbReference type="InterPro" id="IPR045357">
    <property type="entry name" value="Aminopeptidase_N-like_N"/>
</dbReference>
<evidence type="ECO:0000256" key="6">
    <source>
        <dbReference type="ARBA" id="ARBA00022692"/>
    </source>
</evidence>
<reference evidence="25" key="1">
    <citation type="submission" date="2021-11" db="EMBL/GenBank/DDBJ databases">
        <authorList>
            <person name="Schell T."/>
        </authorList>
    </citation>
    <scope>NUCLEOTIDE SEQUENCE</scope>
    <source>
        <strain evidence="25">M5</strain>
    </source>
</reference>
<keyword evidence="8 20" id="KW-0378">Hydrolase</keyword>
<evidence type="ECO:0000256" key="1">
    <source>
        <dbReference type="ARBA" id="ARBA00004606"/>
    </source>
</evidence>
<dbReference type="GO" id="GO:0006508">
    <property type="term" value="P:proteolysis"/>
    <property type="evidence" value="ECO:0007669"/>
    <property type="project" value="UniProtKB-KW"/>
</dbReference>
<dbReference type="FunFam" id="2.60.40.1730:FF:000012">
    <property type="entry name" value="Aminopeptidase N"/>
    <property type="match status" value="1"/>
</dbReference>
<dbReference type="GO" id="GO:0005886">
    <property type="term" value="C:plasma membrane"/>
    <property type="evidence" value="ECO:0007669"/>
    <property type="project" value="UniProtKB-SubCell"/>
</dbReference>
<evidence type="ECO:0000256" key="21">
    <source>
        <dbReference type="SAM" id="SignalP"/>
    </source>
</evidence>
<dbReference type="GO" id="GO:0008270">
    <property type="term" value="F:zinc ion binding"/>
    <property type="evidence" value="ECO:0007669"/>
    <property type="project" value="UniProtKB-UniRule"/>
</dbReference>
<keyword evidence="20" id="KW-0031">Aminopeptidase</keyword>
<evidence type="ECO:0000256" key="11">
    <source>
        <dbReference type="ARBA" id="ARBA00022989"/>
    </source>
</evidence>
<evidence type="ECO:0000259" key="22">
    <source>
        <dbReference type="Pfam" id="PF01433"/>
    </source>
</evidence>
<keyword evidence="15" id="KW-0325">Glycoprotein</keyword>
<feature type="binding site" evidence="17">
    <location>
        <position position="894"/>
    </location>
    <ligand>
        <name>substrate</name>
    </ligand>
</feature>
<dbReference type="AlphaFoldDB" id="A0A8J2S4N3"/>
<dbReference type="FunFam" id="2.60.40.1910:FF:000006">
    <property type="entry name" value="Aminopeptidase"/>
    <property type="match status" value="1"/>
</dbReference>
<dbReference type="Pfam" id="PF17900">
    <property type="entry name" value="Peptidase_M1_N"/>
    <property type="match status" value="1"/>
</dbReference>
<dbReference type="GO" id="GO:0043171">
    <property type="term" value="P:peptide catabolic process"/>
    <property type="evidence" value="ECO:0007669"/>
    <property type="project" value="TreeGrafter"/>
</dbReference>
<gene>
    <name evidence="25" type="ORF">DGAL_LOCUS14353</name>
</gene>
<dbReference type="Proteomes" id="UP000789390">
    <property type="component" value="Unassembled WGS sequence"/>
</dbReference>
<dbReference type="PRINTS" id="PR00756">
    <property type="entry name" value="ALADIPTASE"/>
</dbReference>
<feature type="domain" description="ERAP1-like C-terminal" evidence="23">
    <location>
        <begin position="620"/>
        <end position="922"/>
    </location>
</feature>
<evidence type="ECO:0000259" key="23">
    <source>
        <dbReference type="Pfam" id="PF11838"/>
    </source>
</evidence>
<keyword evidence="21" id="KW-0732">Signal</keyword>
<dbReference type="SUPFAM" id="SSF63737">
    <property type="entry name" value="Leukotriene A4 hydrolase N-terminal domain"/>
    <property type="match status" value="1"/>
</dbReference>
<evidence type="ECO:0000259" key="24">
    <source>
        <dbReference type="Pfam" id="PF17900"/>
    </source>
</evidence>
<evidence type="ECO:0000256" key="12">
    <source>
        <dbReference type="ARBA" id="ARBA00023049"/>
    </source>
</evidence>
<dbReference type="EC" id="3.4.11.-" evidence="20"/>
<dbReference type="Gene3D" id="1.10.390.10">
    <property type="entry name" value="Neutral Protease Domain 2"/>
    <property type="match status" value="1"/>
</dbReference>
<keyword evidence="14" id="KW-1015">Disulfide bond</keyword>
<feature type="domain" description="Peptidase M1 membrane alanine aminopeptidase" evidence="22">
    <location>
        <begin position="299"/>
        <end position="517"/>
    </location>
</feature>
<proteinExistence type="inferred from homology"/>
<dbReference type="PANTHER" id="PTHR11533:SF294">
    <property type="entry name" value="THYROTROPIN-RELEASING HORMONE-DEGRADING ECTOENZYME"/>
    <property type="match status" value="1"/>
</dbReference>
<dbReference type="GO" id="GO:0042277">
    <property type="term" value="F:peptide binding"/>
    <property type="evidence" value="ECO:0007669"/>
    <property type="project" value="TreeGrafter"/>
</dbReference>
<dbReference type="GO" id="GO:0070006">
    <property type="term" value="F:metalloaminopeptidase activity"/>
    <property type="evidence" value="ECO:0007669"/>
    <property type="project" value="TreeGrafter"/>
</dbReference>
<comment type="cofactor">
    <cofactor evidence="18 20">
        <name>Zn(2+)</name>
        <dbReference type="ChEBI" id="CHEBI:29105"/>
    </cofactor>
    <text evidence="18 20">Binds 1 zinc ion per subunit.</text>
</comment>
<evidence type="ECO:0000256" key="17">
    <source>
        <dbReference type="PIRSR" id="PIRSR634016-2"/>
    </source>
</evidence>
<evidence type="ECO:0000256" key="15">
    <source>
        <dbReference type="ARBA" id="ARBA00023180"/>
    </source>
</evidence>
<keyword evidence="26" id="KW-1185">Reference proteome</keyword>
<evidence type="ECO:0000256" key="9">
    <source>
        <dbReference type="ARBA" id="ARBA00022833"/>
    </source>
</evidence>
<evidence type="ECO:0000256" key="19">
    <source>
        <dbReference type="PIRSR" id="PIRSR634016-4"/>
    </source>
</evidence>
<evidence type="ECO:0000256" key="16">
    <source>
        <dbReference type="PIRSR" id="PIRSR634016-1"/>
    </source>
</evidence>
<evidence type="ECO:0000256" key="8">
    <source>
        <dbReference type="ARBA" id="ARBA00022801"/>
    </source>
</evidence>
<dbReference type="InterPro" id="IPR014782">
    <property type="entry name" value="Peptidase_M1_dom"/>
</dbReference>
<dbReference type="FunFam" id="1.10.390.10:FF:000016">
    <property type="entry name" value="Glutamyl aminopeptidase"/>
    <property type="match status" value="1"/>
</dbReference>
<evidence type="ECO:0000256" key="4">
    <source>
        <dbReference type="ARBA" id="ARBA00022475"/>
    </source>
</evidence>
<sequence length="963" mass="110260">MMPPIKGLCLLAIVFFSFAIGEGKILPDIRLPKSIVPEHYHVGIVPNIHENNNAIEGFVHLDFFVQSPTDRIVMHAVNLTLNEDSVTVNPLPSKTMEMMRENDVSKTSSNAISEKSKVLKVLRPISYDIEKEFVIIQLGSKLEENRRYRVSFNYSGILASNLKGFYGSEYLDKKSDTKRWLGVTQFEPTSARLAFPCLDEPAMKATFTISIGRRSNYTSLSNMPLVKTEPMSNNEGWFWDLYEKSVPMSTYLVACLVSEFAFRQARSVIRIADGDRSTQNVTEIRIWARSDAIEQVDRAVQVTPDMLEFLEQYFQVPFPLPKVDLVGLPDFSSGAMENWGLITYRETTLLVNPKSAAVRDEMNVERVIAHELAHQWFGNLVTMDWWNDLWLNEGFATYVQRLVLDNVSPKYQALDFLSVMDADGLESSHAISVDVAHPTQITEIFDAISYTKGAAIIRMMNDFLGEATFREGVKNYLNEKKYKNARQDELWQFLSEQAHRDSVLPLSLDVKTIMDTWTLQMGYPVVTIQRNYTDGYAYIQQKRFLRGVKPTVAKEDKSLSLTNFVEEKSSQLPNYRWWVPVSLTDSIAKNFSQSNTRPAIWLTPNELSATMSVDKNENSWVIANILATGYYRVNYDERNWKLLDLQLKTDHQVIHPINRAYLIDDSFALAAAEILPYTTAFNLIEYLPHENHHVPWSSAIKALNYIGRMFSYTKNHGRYKAFMRSLVVPLYIRLGTEFQPDDSPLTKLFRISMITQACSHEFRPCVRKAQLLFDKWMDSSDPINDNKIIPDLRSSTYCTAIKYGGQLEWEFAWRMSFNMTSAHDRDVILSALGCSRDPWILIRYLSFVLDPKSGIRKQDGRRVMSAVASNPGGRRIAFQFIMKHFDEIFGNPVRVLQMLSSTTSSLNTEEELVKIQNLMVSNGVLLRKAQTSANNIQSVVSANIKWMDNNSEILNQWFTSKGF</sequence>
<protein>
    <recommendedName>
        <fullName evidence="20">Aminopeptidase</fullName>
        <ecNumber evidence="20">3.4.11.-</ecNumber>
    </recommendedName>
</protein>
<comment type="caution">
    <text evidence="25">The sequence shown here is derived from an EMBL/GenBank/DDBJ whole genome shotgun (WGS) entry which is preliminary data.</text>
</comment>
<keyword evidence="4" id="KW-1003">Cell membrane</keyword>
<keyword evidence="9 18" id="KW-0862">Zinc</keyword>
<dbReference type="InterPro" id="IPR034016">
    <property type="entry name" value="M1_APN-typ"/>
</dbReference>
<feature type="binding site" evidence="18">
    <location>
        <position position="374"/>
    </location>
    <ligand>
        <name>Zn(2+)</name>
        <dbReference type="ChEBI" id="CHEBI:29105"/>
        <note>catalytic</note>
    </ligand>
</feature>
<feature type="binding site" evidence="17">
    <location>
        <position position="187"/>
    </location>
    <ligand>
        <name>substrate</name>
    </ligand>
</feature>
<dbReference type="CDD" id="cd09601">
    <property type="entry name" value="M1_APN-Q_like"/>
    <property type="match status" value="1"/>
</dbReference>
<dbReference type="FunFam" id="1.25.50.20:FF:000001">
    <property type="entry name" value="Aminopeptidase"/>
    <property type="match status" value="1"/>
</dbReference>
<accession>A0A8J2S4N3</accession>
<dbReference type="InterPro" id="IPR027268">
    <property type="entry name" value="Peptidase_M4/M1_CTD_sf"/>
</dbReference>
<evidence type="ECO:0000256" key="7">
    <source>
        <dbReference type="ARBA" id="ARBA00022723"/>
    </source>
</evidence>
<dbReference type="PANTHER" id="PTHR11533">
    <property type="entry name" value="PROTEASE M1 ZINC METALLOPROTEASE"/>
    <property type="match status" value="1"/>
</dbReference>
<evidence type="ECO:0000256" key="10">
    <source>
        <dbReference type="ARBA" id="ARBA00022968"/>
    </source>
</evidence>
<comment type="subcellular location">
    <subcellularLocation>
        <location evidence="2">Cell membrane</location>
        <topology evidence="2">Lipid-anchor</topology>
        <topology evidence="2">GPI-anchor</topology>
    </subcellularLocation>
    <subcellularLocation>
        <location evidence="1">Membrane</location>
        <topology evidence="1">Single-pass type II membrane protein</topology>
    </subcellularLocation>
</comment>
<name>A0A8J2S4N3_9CRUS</name>
<dbReference type="EMBL" id="CAKKLH010000306">
    <property type="protein sequence ID" value="CAH0110749.1"/>
    <property type="molecule type" value="Genomic_DNA"/>
</dbReference>
<feature type="binding site" evidence="18">
    <location>
        <position position="370"/>
    </location>
    <ligand>
        <name>Zn(2+)</name>
        <dbReference type="ChEBI" id="CHEBI:29105"/>
        <note>catalytic</note>
    </ligand>
</feature>
<feature type="active site" description="Proton acceptor" evidence="16">
    <location>
        <position position="371"/>
    </location>
</feature>
<feature type="chain" id="PRO_5035208528" description="Aminopeptidase" evidence="21">
    <location>
        <begin position="24"/>
        <end position="963"/>
    </location>
</feature>
<evidence type="ECO:0000256" key="2">
    <source>
        <dbReference type="ARBA" id="ARBA00004609"/>
    </source>
</evidence>
<dbReference type="InterPro" id="IPR050344">
    <property type="entry name" value="Peptidase_M1_aminopeptidases"/>
</dbReference>
<evidence type="ECO:0000256" key="13">
    <source>
        <dbReference type="ARBA" id="ARBA00023136"/>
    </source>
</evidence>
<dbReference type="Gene3D" id="1.25.50.20">
    <property type="match status" value="1"/>
</dbReference>
<keyword evidence="6" id="KW-0812">Transmembrane</keyword>
<feature type="signal peptide" evidence="21">
    <location>
        <begin position="1"/>
        <end position="23"/>
    </location>
</feature>
<dbReference type="Gene3D" id="2.60.40.1730">
    <property type="entry name" value="tricorn interacting facor f3 domain"/>
    <property type="match status" value="1"/>
</dbReference>
<evidence type="ECO:0000256" key="3">
    <source>
        <dbReference type="ARBA" id="ARBA00010136"/>
    </source>
</evidence>
<keyword evidence="13" id="KW-0472">Membrane</keyword>
<keyword evidence="10" id="KW-0735">Signal-anchor</keyword>
<feature type="site" description="Transition state stabilizer" evidence="19">
    <location>
        <position position="450"/>
    </location>
</feature>